<sequence length="122" mass="12596">MTTQHPARTLSWPLILGMSALALLWPLSGLTGIGGTGAPRAFVIIGITLAVWIGVVGFGRLPRPVLTLVLTGLGYGLVSHLLGVALGGITLDWTLVPGLLMNILWGLIAGAIAAAVQRARGR</sequence>
<accession>A0ABS4W6S4</accession>
<dbReference type="Proteomes" id="UP001519295">
    <property type="component" value="Unassembled WGS sequence"/>
</dbReference>
<evidence type="ECO:0000313" key="2">
    <source>
        <dbReference type="EMBL" id="MBP2371909.1"/>
    </source>
</evidence>
<comment type="caution">
    <text evidence="2">The sequence shown here is derived from an EMBL/GenBank/DDBJ whole genome shotgun (WGS) entry which is preliminary data.</text>
</comment>
<proteinExistence type="predicted"/>
<name>A0ABS4W6S4_9PSEU</name>
<feature type="transmembrane region" description="Helical" evidence="1">
    <location>
        <begin position="12"/>
        <end position="35"/>
    </location>
</feature>
<feature type="transmembrane region" description="Helical" evidence="1">
    <location>
        <begin position="95"/>
        <end position="116"/>
    </location>
</feature>
<keyword evidence="1" id="KW-0472">Membrane</keyword>
<evidence type="ECO:0000256" key="1">
    <source>
        <dbReference type="SAM" id="Phobius"/>
    </source>
</evidence>
<protein>
    <submittedName>
        <fullName evidence="2">Uncharacterized protein</fullName>
    </submittedName>
</protein>
<dbReference type="RefSeq" id="WP_210036971.1">
    <property type="nucleotide sequence ID" value="NZ_JAGINU010000004.1"/>
</dbReference>
<keyword evidence="3" id="KW-1185">Reference proteome</keyword>
<evidence type="ECO:0000313" key="3">
    <source>
        <dbReference type="Proteomes" id="UP001519295"/>
    </source>
</evidence>
<keyword evidence="1" id="KW-0812">Transmembrane</keyword>
<organism evidence="2 3">
    <name type="scientific">Pseudonocardia parietis</name>
    <dbReference type="NCBI Taxonomy" id="570936"/>
    <lineage>
        <taxon>Bacteria</taxon>
        <taxon>Bacillati</taxon>
        <taxon>Actinomycetota</taxon>
        <taxon>Actinomycetes</taxon>
        <taxon>Pseudonocardiales</taxon>
        <taxon>Pseudonocardiaceae</taxon>
        <taxon>Pseudonocardia</taxon>
    </lineage>
</organism>
<gene>
    <name evidence="2" type="ORF">JOF36_007682</name>
</gene>
<reference evidence="2 3" key="1">
    <citation type="submission" date="2021-03" db="EMBL/GenBank/DDBJ databases">
        <title>Sequencing the genomes of 1000 actinobacteria strains.</title>
        <authorList>
            <person name="Klenk H.-P."/>
        </authorList>
    </citation>
    <scope>NUCLEOTIDE SEQUENCE [LARGE SCALE GENOMIC DNA]</scope>
    <source>
        <strain evidence="2 3">DSM 45256</strain>
    </source>
</reference>
<feature type="transmembrane region" description="Helical" evidence="1">
    <location>
        <begin position="65"/>
        <end position="89"/>
    </location>
</feature>
<keyword evidence="1" id="KW-1133">Transmembrane helix</keyword>
<feature type="transmembrane region" description="Helical" evidence="1">
    <location>
        <begin position="41"/>
        <end position="58"/>
    </location>
</feature>
<dbReference type="EMBL" id="JAGINU010000004">
    <property type="protein sequence ID" value="MBP2371909.1"/>
    <property type="molecule type" value="Genomic_DNA"/>
</dbReference>